<accession>A0A917Q1E0</accession>
<sequence length="115" mass="12834">MLKHISNGYVAKEIFNSSLPKVKNDDQAAHQFKNGFNLSRNAMILAGFFELIGSIFLFMSVFGGKFVRIGTIMINIVLCGAIFKHFEAGHGLKGSKKALKFFGLNTLNFMETLRK</sequence>
<gene>
    <name evidence="2" type="ORF">GCM10007063_30080</name>
</gene>
<keyword evidence="1" id="KW-1133">Transmembrane helix</keyword>
<reference evidence="2" key="2">
    <citation type="submission" date="2020-09" db="EMBL/GenBank/DDBJ databases">
        <authorList>
            <person name="Sun Q."/>
            <person name="Ohkuma M."/>
        </authorList>
    </citation>
    <scope>NUCLEOTIDE SEQUENCE</scope>
    <source>
        <strain evidence="2">JCM 12580</strain>
    </source>
</reference>
<proteinExistence type="predicted"/>
<keyword evidence="1" id="KW-0812">Transmembrane</keyword>
<dbReference type="Proteomes" id="UP000658382">
    <property type="component" value="Unassembled WGS sequence"/>
</dbReference>
<evidence type="ECO:0000313" key="2">
    <source>
        <dbReference type="EMBL" id="GGK05635.1"/>
    </source>
</evidence>
<organism evidence="2 3">
    <name type="scientific">Lentibacillus kapialis</name>
    <dbReference type="NCBI Taxonomy" id="340214"/>
    <lineage>
        <taxon>Bacteria</taxon>
        <taxon>Bacillati</taxon>
        <taxon>Bacillota</taxon>
        <taxon>Bacilli</taxon>
        <taxon>Bacillales</taxon>
        <taxon>Bacillaceae</taxon>
        <taxon>Lentibacillus</taxon>
    </lineage>
</organism>
<feature type="transmembrane region" description="Helical" evidence="1">
    <location>
        <begin position="42"/>
        <end position="60"/>
    </location>
</feature>
<evidence type="ECO:0000313" key="3">
    <source>
        <dbReference type="Proteomes" id="UP000658382"/>
    </source>
</evidence>
<dbReference type="EMBL" id="BMNQ01000061">
    <property type="protein sequence ID" value="GGK05635.1"/>
    <property type="molecule type" value="Genomic_DNA"/>
</dbReference>
<keyword evidence="1" id="KW-0472">Membrane</keyword>
<name>A0A917Q1E0_9BACI</name>
<evidence type="ECO:0000256" key="1">
    <source>
        <dbReference type="SAM" id="Phobius"/>
    </source>
</evidence>
<reference evidence="2" key="1">
    <citation type="journal article" date="2014" name="Int. J. Syst. Evol. Microbiol.">
        <title>Complete genome sequence of Corynebacterium casei LMG S-19264T (=DSM 44701T), isolated from a smear-ripened cheese.</title>
        <authorList>
            <consortium name="US DOE Joint Genome Institute (JGI-PGF)"/>
            <person name="Walter F."/>
            <person name="Albersmeier A."/>
            <person name="Kalinowski J."/>
            <person name="Ruckert C."/>
        </authorList>
    </citation>
    <scope>NUCLEOTIDE SEQUENCE</scope>
    <source>
        <strain evidence="2">JCM 12580</strain>
    </source>
</reference>
<comment type="caution">
    <text evidence="2">The sequence shown here is derived from an EMBL/GenBank/DDBJ whole genome shotgun (WGS) entry which is preliminary data.</text>
</comment>
<protein>
    <recommendedName>
        <fullName evidence="4">DoxX family protein</fullName>
    </recommendedName>
</protein>
<evidence type="ECO:0008006" key="4">
    <source>
        <dbReference type="Google" id="ProtNLM"/>
    </source>
</evidence>
<keyword evidence="3" id="KW-1185">Reference proteome</keyword>
<dbReference type="AlphaFoldDB" id="A0A917Q1E0"/>